<evidence type="ECO:0000313" key="3">
    <source>
        <dbReference type="Proteomes" id="UP000006535"/>
    </source>
</evidence>
<gene>
    <name evidence="2" type="ORF">Syn19_011</name>
</gene>
<dbReference type="RefSeq" id="YP_004323849.1">
    <property type="nucleotide sequence ID" value="NC_015286.1"/>
</dbReference>
<dbReference type="GeneID" id="10328553"/>
<feature type="region of interest" description="Disordered" evidence="1">
    <location>
        <begin position="246"/>
        <end position="269"/>
    </location>
</feature>
<accession>E3SPY1</accession>
<evidence type="ECO:0000256" key="1">
    <source>
        <dbReference type="SAM" id="MobiDB-lite"/>
    </source>
</evidence>
<evidence type="ECO:0000313" key="2">
    <source>
        <dbReference type="EMBL" id="ADO99541.1"/>
    </source>
</evidence>
<reference evidence="2 3" key="1">
    <citation type="journal article" date="2010" name="Environ. Microbiol.">
        <title>Genomic analysis of oceanic cyanobacterial myoviruses compared with T4-like myoviruses from diverse hosts and environments.</title>
        <authorList>
            <person name="Sullivan M.B."/>
            <person name="Huang K.H."/>
            <person name="Ignacio-Espinoza J.C."/>
            <person name="Berlin A.M."/>
            <person name="Kelly L."/>
            <person name="Weigele P.R."/>
            <person name="DeFrancesco A.S."/>
            <person name="Kern S.E."/>
            <person name="Thompson L.R."/>
            <person name="Young S."/>
            <person name="Yandava C."/>
            <person name="Fu R."/>
            <person name="Krastins B."/>
            <person name="Chase M."/>
            <person name="Sarracino D."/>
            <person name="Osburne M.S."/>
            <person name="Henn M.R."/>
            <person name="Chisholm S.W."/>
        </authorList>
    </citation>
    <scope>NUCLEOTIDE SEQUENCE [LARGE SCALE GENOMIC DNA]</scope>
    <source>
        <strain evidence="2">Syn19</strain>
    </source>
</reference>
<dbReference type="EMBL" id="GU071106">
    <property type="protein sequence ID" value="ADO99541.1"/>
    <property type="molecule type" value="Genomic_DNA"/>
</dbReference>
<dbReference type="Proteomes" id="UP000006535">
    <property type="component" value="Segment"/>
</dbReference>
<keyword evidence="3" id="KW-1185">Reference proteome</keyword>
<protein>
    <submittedName>
        <fullName evidence="2">Uncharacterized protein</fullName>
    </submittedName>
</protein>
<name>E3SPY1_9CAUD</name>
<sequence length="269" mass="31200">MSIPQNIRDSGGYMYQDEMFMLLRNADSSPSLTNLWYLRFNTPENFDKFNVKRFDNLGKGRTHEVLNYYAQAVNLPSKQLTTGQVSNVGVPYKYATGQAFSQISITFVTPRNQLTRAIFERWIASITGDGDQYIDYYENYVCPELRIFKYELGSGKRADEEVDPRASSLIRNMTLGGSKATQRQLREKQRLPKLRSVYELRNIYPTNIGSMQLNNTEPRLATFTVSFSYERYKFYNDGPDINKTRKVKTDPRDFPGHEGFGDFLTEKNR</sequence>
<proteinExistence type="predicted"/>
<dbReference type="KEGG" id="vg:10328553"/>
<organism evidence="2 3">
    <name type="scientific">Synechococcus phage Syn19</name>
    <dbReference type="NCBI Taxonomy" id="445684"/>
    <lineage>
        <taxon>Viruses</taxon>
        <taxon>Duplodnaviria</taxon>
        <taxon>Heunggongvirae</taxon>
        <taxon>Uroviricota</taxon>
        <taxon>Caudoviricetes</taxon>
        <taxon>Pantevenvirales</taxon>
        <taxon>Kyanoviridae</taxon>
        <taxon>Pontusvirus</taxon>
        <taxon>Pontusvirus syn19</taxon>
    </lineage>
</organism>
<dbReference type="OrthoDB" id="9331at10239"/>